<dbReference type="Pfam" id="PF10326">
    <property type="entry name" value="7TM_GPCR_Str"/>
    <property type="match status" value="1"/>
</dbReference>
<dbReference type="PANTHER" id="PTHR47758">
    <property type="entry name" value="SERPENTINE RECEPTOR, CLASS M-RELATED"/>
    <property type="match status" value="1"/>
</dbReference>
<name>A0A368GRT7_ANCCA</name>
<keyword evidence="1" id="KW-1133">Transmembrane helix</keyword>
<dbReference type="EMBL" id="JOJR01000081">
    <property type="protein sequence ID" value="RCN46338.1"/>
    <property type="molecule type" value="Genomic_DNA"/>
</dbReference>
<dbReference type="OrthoDB" id="5792363at2759"/>
<feature type="transmembrane region" description="Helical" evidence="1">
    <location>
        <begin position="88"/>
        <end position="114"/>
    </location>
</feature>
<feature type="transmembrane region" description="Helical" evidence="1">
    <location>
        <begin position="12"/>
        <end position="32"/>
    </location>
</feature>
<proteinExistence type="predicted"/>
<reference evidence="2 3" key="1">
    <citation type="submission" date="2014-10" db="EMBL/GenBank/DDBJ databases">
        <title>Draft genome of the hookworm Ancylostoma caninum.</title>
        <authorList>
            <person name="Mitreva M."/>
        </authorList>
    </citation>
    <scope>NUCLEOTIDE SEQUENCE [LARGE SCALE GENOMIC DNA]</scope>
    <source>
        <strain evidence="2 3">Baltimore</strain>
    </source>
</reference>
<dbReference type="Proteomes" id="UP000252519">
    <property type="component" value="Unassembled WGS sequence"/>
</dbReference>
<accession>A0A368GRT7</accession>
<dbReference type="SUPFAM" id="SSF81321">
    <property type="entry name" value="Family A G protein-coupled receptor-like"/>
    <property type="match status" value="1"/>
</dbReference>
<protein>
    <recommendedName>
        <fullName evidence="4">G-protein coupled receptors family 1 profile domain-containing protein</fullName>
    </recommendedName>
</protein>
<organism evidence="2 3">
    <name type="scientific">Ancylostoma caninum</name>
    <name type="common">Dog hookworm</name>
    <dbReference type="NCBI Taxonomy" id="29170"/>
    <lineage>
        <taxon>Eukaryota</taxon>
        <taxon>Metazoa</taxon>
        <taxon>Ecdysozoa</taxon>
        <taxon>Nematoda</taxon>
        <taxon>Chromadorea</taxon>
        <taxon>Rhabditida</taxon>
        <taxon>Rhabditina</taxon>
        <taxon>Rhabditomorpha</taxon>
        <taxon>Strongyloidea</taxon>
        <taxon>Ancylostomatidae</taxon>
        <taxon>Ancylostomatinae</taxon>
        <taxon>Ancylostoma</taxon>
    </lineage>
</organism>
<dbReference type="InterPro" id="IPR019428">
    <property type="entry name" value="7TM_GPCR_serpentine_rcpt_Str"/>
</dbReference>
<keyword evidence="1" id="KW-0812">Transmembrane</keyword>
<keyword evidence="3" id="KW-1185">Reference proteome</keyword>
<evidence type="ECO:0000256" key="1">
    <source>
        <dbReference type="SAM" id="Phobius"/>
    </source>
</evidence>
<evidence type="ECO:0000313" key="2">
    <source>
        <dbReference type="EMBL" id="RCN46338.1"/>
    </source>
</evidence>
<comment type="caution">
    <text evidence="2">The sequence shown here is derived from an EMBL/GenBank/DDBJ whole genome shotgun (WGS) entry which is preliminary data.</text>
</comment>
<sequence>MEPKVTGISAINFYFFGTLSVFINGVLIFVLYKRSLKAVGAFKYLMIGAAALDASFSLVSIIASPIFMAVDKMNSVLIMKGGFVLPSTIGRVSLALFLFLLCQSIVTPPCLFVFRYLQICRSVDINA</sequence>
<evidence type="ECO:0000313" key="3">
    <source>
        <dbReference type="Proteomes" id="UP000252519"/>
    </source>
</evidence>
<evidence type="ECO:0008006" key="4">
    <source>
        <dbReference type="Google" id="ProtNLM"/>
    </source>
</evidence>
<feature type="transmembrane region" description="Helical" evidence="1">
    <location>
        <begin position="44"/>
        <end position="68"/>
    </location>
</feature>
<dbReference type="AlphaFoldDB" id="A0A368GRT7"/>
<keyword evidence="1" id="KW-0472">Membrane</keyword>
<gene>
    <name evidence="2" type="ORF">ANCCAN_07632</name>
</gene>